<dbReference type="InterPro" id="IPR005467">
    <property type="entry name" value="His_kinase_dom"/>
</dbReference>
<dbReference type="AlphaFoldDB" id="A0A1H6EF00"/>
<keyword evidence="8" id="KW-1185">Reference proteome</keyword>
<dbReference type="InterPro" id="IPR003594">
    <property type="entry name" value="HATPase_dom"/>
</dbReference>
<dbReference type="GO" id="GO:0004673">
    <property type="term" value="F:protein histidine kinase activity"/>
    <property type="evidence" value="ECO:0007669"/>
    <property type="project" value="UniProtKB-EC"/>
</dbReference>
<evidence type="ECO:0000256" key="1">
    <source>
        <dbReference type="ARBA" id="ARBA00000085"/>
    </source>
</evidence>
<keyword evidence="5" id="KW-0902">Two-component regulatory system</keyword>
<keyword evidence="3" id="KW-0808">Transferase</keyword>
<dbReference type="PANTHER" id="PTHR43711:SF28">
    <property type="entry name" value="SENSOR HISTIDINE KINASE YXDK"/>
    <property type="match status" value="1"/>
</dbReference>
<protein>
    <recommendedName>
        <fullName evidence="2">histidine kinase</fullName>
        <ecNumber evidence="2">2.7.13.3</ecNumber>
    </recommendedName>
</protein>
<dbReference type="PANTHER" id="PTHR43711">
    <property type="entry name" value="TWO-COMPONENT HISTIDINE KINASE"/>
    <property type="match status" value="1"/>
</dbReference>
<accession>A0A1H6EF00</accession>
<evidence type="ECO:0000256" key="4">
    <source>
        <dbReference type="ARBA" id="ARBA00022777"/>
    </source>
</evidence>
<evidence type="ECO:0000256" key="3">
    <source>
        <dbReference type="ARBA" id="ARBA00022679"/>
    </source>
</evidence>
<feature type="domain" description="Histidine kinase" evidence="6">
    <location>
        <begin position="15"/>
        <end position="126"/>
    </location>
</feature>
<dbReference type="SMART" id="SM00387">
    <property type="entry name" value="HATPase_c"/>
    <property type="match status" value="1"/>
</dbReference>
<dbReference type="EC" id="2.7.13.3" evidence="2"/>
<evidence type="ECO:0000313" key="7">
    <source>
        <dbReference type="EMBL" id="SEG95589.1"/>
    </source>
</evidence>
<proteinExistence type="predicted"/>
<evidence type="ECO:0000256" key="5">
    <source>
        <dbReference type="ARBA" id="ARBA00023012"/>
    </source>
</evidence>
<dbReference type="InterPro" id="IPR004358">
    <property type="entry name" value="Sig_transdc_His_kin-like_C"/>
</dbReference>
<gene>
    <name evidence="7" type="ORF">SAMN05444920_109108</name>
</gene>
<evidence type="ECO:0000256" key="2">
    <source>
        <dbReference type="ARBA" id="ARBA00012438"/>
    </source>
</evidence>
<keyword evidence="4 7" id="KW-0418">Kinase</keyword>
<dbReference type="PROSITE" id="PS50109">
    <property type="entry name" value="HIS_KIN"/>
    <property type="match status" value="1"/>
</dbReference>
<dbReference type="InterPro" id="IPR050736">
    <property type="entry name" value="Sensor_HK_Regulatory"/>
</dbReference>
<dbReference type="Pfam" id="PF02518">
    <property type="entry name" value="HATPase_c"/>
    <property type="match status" value="1"/>
</dbReference>
<dbReference type="InterPro" id="IPR036890">
    <property type="entry name" value="HATPase_C_sf"/>
</dbReference>
<sequence length="126" mass="13286">MRAFEGDHIYRPAPVTGEPVLLERMIGNLVDNAIRHNQAGGRLTVDTDSVGGRAVLRVGNTGRRIPPGKAQALLEPFVHGQGTRVRTDGLGLGLSIVRAITLAHQGRITVTARPGGGLDITVDLPA</sequence>
<dbReference type="Gene3D" id="3.30.565.10">
    <property type="entry name" value="Histidine kinase-like ATPase, C-terminal domain"/>
    <property type="match status" value="1"/>
</dbReference>
<name>A0A1H6EF00_9ACTN</name>
<dbReference type="EMBL" id="FNVT01000009">
    <property type="protein sequence ID" value="SEG95589.1"/>
    <property type="molecule type" value="Genomic_DNA"/>
</dbReference>
<dbReference type="Proteomes" id="UP000236732">
    <property type="component" value="Unassembled WGS sequence"/>
</dbReference>
<dbReference type="PRINTS" id="PR00344">
    <property type="entry name" value="BCTRLSENSOR"/>
</dbReference>
<comment type="catalytic activity">
    <reaction evidence="1">
        <text>ATP + protein L-histidine = ADP + protein N-phospho-L-histidine.</text>
        <dbReference type="EC" id="2.7.13.3"/>
    </reaction>
</comment>
<dbReference type="RefSeq" id="WP_200824321.1">
    <property type="nucleotide sequence ID" value="NZ_FNVT01000009.1"/>
</dbReference>
<organism evidence="7 8">
    <name type="scientific">Nonomuraea solani</name>
    <dbReference type="NCBI Taxonomy" id="1144553"/>
    <lineage>
        <taxon>Bacteria</taxon>
        <taxon>Bacillati</taxon>
        <taxon>Actinomycetota</taxon>
        <taxon>Actinomycetes</taxon>
        <taxon>Streptosporangiales</taxon>
        <taxon>Streptosporangiaceae</taxon>
        <taxon>Nonomuraea</taxon>
    </lineage>
</organism>
<evidence type="ECO:0000313" key="8">
    <source>
        <dbReference type="Proteomes" id="UP000236732"/>
    </source>
</evidence>
<evidence type="ECO:0000259" key="6">
    <source>
        <dbReference type="PROSITE" id="PS50109"/>
    </source>
</evidence>
<dbReference type="GO" id="GO:0000160">
    <property type="term" value="P:phosphorelay signal transduction system"/>
    <property type="evidence" value="ECO:0007669"/>
    <property type="project" value="UniProtKB-KW"/>
</dbReference>
<reference evidence="7 8" key="1">
    <citation type="submission" date="2016-10" db="EMBL/GenBank/DDBJ databases">
        <authorList>
            <person name="de Groot N.N."/>
        </authorList>
    </citation>
    <scope>NUCLEOTIDE SEQUENCE [LARGE SCALE GENOMIC DNA]</scope>
    <source>
        <strain evidence="7 8">CGMCC 4.7037</strain>
    </source>
</reference>
<dbReference type="SUPFAM" id="SSF55874">
    <property type="entry name" value="ATPase domain of HSP90 chaperone/DNA topoisomerase II/histidine kinase"/>
    <property type="match status" value="1"/>
</dbReference>